<name>E2BN06_HARSA</name>
<evidence type="ECO:0000313" key="2">
    <source>
        <dbReference type="EMBL" id="EFN82910.1"/>
    </source>
</evidence>
<proteinExistence type="predicted"/>
<dbReference type="GO" id="GO:0044528">
    <property type="term" value="P:regulation of mitochondrial mRNA stability"/>
    <property type="evidence" value="ECO:0007669"/>
    <property type="project" value="InterPro"/>
</dbReference>
<feature type="domain" description="RAP" evidence="1">
    <location>
        <begin position="234"/>
        <end position="292"/>
    </location>
</feature>
<dbReference type="AlphaFoldDB" id="E2BN06"/>
<dbReference type="FunCoup" id="E2BN06">
    <property type="interactions" value="860"/>
</dbReference>
<keyword evidence="3" id="KW-1185">Reference proteome</keyword>
<sequence>MADLMQCLPKSTSAVTNKSIITSLGFLHYKNVDVLDMFCDTFFNKSIDYKLQDYSSILQTFATLQYKSQKASAFINDFAQKVNPFHVSTAEWLNIVWSLTVLDSVLQQHIESVLDSTFMARLSSSAKLNVSKKMKLLNINAFAQFGLKDYTGPLLSKDSVLFKDMSLSRAKGKQTYINALLETLKKLFPSQSFYKTDIDTNMGFLLDAEYCIDNQYDIIPVEKWNEQSKDVRRIGIIVHDYHDYCRGQNDLLGTVHLHTQLLKAQGYDLLTISYENFSIQDKLEKRIDYLKQCMQNVQEKKST</sequence>
<dbReference type="STRING" id="610380.E2BN06"/>
<dbReference type="InterPro" id="IPR013584">
    <property type="entry name" value="RAP"/>
</dbReference>
<dbReference type="OrthoDB" id="6501018at2759"/>
<reference evidence="2 3" key="1">
    <citation type="journal article" date="2010" name="Science">
        <title>Genomic comparison of the ants Camponotus floridanus and Harpegnathos saltator.</title>
        <authorList>
            <person name="Bonasio R."/>
            <person name="Zhang G."/>
            <person name="Ye C."/>
            <person name="Mutti N.S."/>
            <person name="Fang X."/>
            <person name="Qin N."/>
            <person name="Donahue G."/>
            <person name="Yang P."/>
            <person name="Li Q."/>
            <person name="Li C."/>
            <person name="Zhang P."/>
            <person name="Huang Z."/>
            <person name="Berger S.L."/>
            <person name="Reinberg D."/>
            <person name="Wang J."/>
            <person name="Liebig J."/>
        </authorList>
    </citation>
    <scope>NUCLEOTIDE SEQUENCE [LARGE SCALE GENOMIC DNA]</scope>
    <source>
        <strain evidence="2 3">R22 G/1</strain>
    </source>
</reference>
<dbReference type="Pfam" id="PF08368">
    <property type="entry name" value="FAST_2"/>
    <property type="match status" value="1"/>
</dbReference>
<dbReference type="InParanoid" id="E2BN06"/>
<evidence type="ECO:0000259" key="1">
    <source>
        <dbReference type="PROSITE" id="PS51286"/>
    </source>
</evidence>
<accession>E2BN06</accession>
<dbReference type="EMBL" id="GL449382">
    <property type="protein sequence ID" value="EFN82910.1"/>
    <property type="molecule type" value="Genomic_DNA"/>
</dbReference>
<dbReference type="OMA" id="INIMQSC"/>
<protein>
    <submittedName>
        <fullName evidence="2">Protein TBRG4</fullName>
    </submittedName>
</protein>
<dbReference type="PROSITE" id="PS51286">
    <property type="entry name" value="RAP"/>
    <property type="match status" value="1"/>
</dbReference>
<dbReference type="Pfam" id="PF06743">
    <property type="entry name" value="FAST_1"/>
    <property type="match status" value="1"/>
</dbReference>
<gene>
    <name evidence="2" type="ORF">EAI_15865</name>
</gene>
<dbReference type="InterPro" id="IPR010622">
    <property type="entry name" value="FAST_Leu-rich"/>
</dbReference>
<dbReference type="Proteomes" id="UP000008237">
    <property type="component" value="Unassembled WGS sequence"/>
</dbReference>
<dbReference type="InterPro" id="IPR013579">
    <property type="entry name" value="FAST_2"/>
</dbReference>
<dbReference type="Pfam" id="PF08373">
    <property type="entry name" value="RAP"/>
    <property type="match status" value="1"/>
</dbReference>
<evidence type="ECO:0000313" key="3">
    <source>
        <dbReference type="Proteomes" id="UP000008237"/>
    </source>
</evidence>
<dbReference type="SMART" id="SM00952">
    <property type="entry name" value="RAP"/>
    <property type="match status" value="1"/>
</dbReference>
<organism evidence="3">
    <name type="scientific">Harpegnathos saltator</name>
    <name type="common">Jerdon's jumping ant</name>
    <dbReference type="NCBI Taxonomy" id="610380"/>
    <lineage>
        <taxon>Eukaryota</taxon>
        <taxon>Metazoa</taxon>
        <taxon>Ecdysozoa</taxon>
        <taxon>Arthropoda</taxon>
        <taxon>Hexapoda</taxon>
        <taxon>Insecta</taxon>
        <taxon>Pterygota</taxon>
        <taxon>Neoptera</taxon>
        <taxon>Endopterygota</taxon>
        <taxon>Hymenoptera</taxon>
        <taxon>Apocrita</taxon>
        <taxon>Aculeata</taxon>
        <taxon>Formicoidea</taxon>
        <taxon>Formicidae</taxon>
        <taxon>Ponerinae</taxon>
        <taxon>Ponerini</taxon>
        <taxon>Harpegnathos</taxon>
    </lineage>
</organism>